<organism evidence="4 5">
    <name type="scientific">Basidiobolus meristosporus CBS 931.73</name>
    <dbReference type="NCBI Taxonomy" id="1314790"/>
    <lineage>
        <taxon>Eukaryota</taxon>
        <taxon>Fungi</taxon>
        <taxon>Fungi incertae sedis</taxon>
        <taxon>Zoopagomycota</taxon>
        <taxon>Entomophthoromycotina</taxon>
        <taxon>Basidiobolomycetes</taxon>
        <taxon>Basidiobolales</taxon>
        <taxon>Basidiobolaceae</taxon>
        <taxon>Basidiobolus</taxon>
    </lineage>
</organism>
<dbReference type="PANTHER" id="PTHR43775">
    <property type="entry name" value="FATTY ACID SYNTHASE"/>
    <property type="match status" value="1"/>
</dbReference>
<dbReference type="InParanoid" id="A0A1Y1Z0S1"/>
<feature type="domain" description="Carrier" evidence="3">
    <location>
        <begin position="99"/>
        <end position="176"/>
    </location>
</feature>
<keyword evidence="4" id="KW-0378">Hydrolase</keyword>
<dbReference type="GO" id="GO:0016787">
    <property type="term" value="F:hydrolase activity"/>
    <property type="evidence" value="ECO:0007669"/>
    <property type="project" value="UniProtKB-KW"/>
</dbReference>
<keyword evidence="5" id="KW-1185">Reference proteome</keyword>
<keyword evidence="1" id="KW-0596">Phosphopantetheine</keyword>
<name>A0A1Y1Z0S1_9FUNG</name>
<gene>
    <name evidence="4" type="ORF">K493DRAFT_345979</name>
</gene>
<evidence type="ECO:0000259" key="3">
    <source>
        <dbReference type="PROSITE" id="PS50075"/>
    </source>
</evidence>
<dbReference type="InterPro" id="IPR050091">
    <property type="entry name" value="PKS_NRPS_Biosynth_Enz"/>
</dbReference>
<evidence type="ECO:0000256" key="2">
    <source>
        <dbReference type="ARBA" id="ARBA00022553"/>
    </source>
</evidence>
<dbReference type="AlphaFoldDB" id="A0A1Y1Z0S1"/>
<proteinExistence type="predicted"/>
<dbReference type="PROSITE" id="PS50075">
    <property type="entry name" value="CARRIER"/>
    <property type="match status" value="1"/>
</dbReference>
<protein>
    <submittedName>
        <fullName evidence="4">Alpha/beta-hydrolase</fullName>
    </submittedName>
</protein>
<dbReference type="Gene3D" id="3.40.50.1820">
    <property type="entry name" value="alpha/beta hydrolase"/>
    <property type="match status" value="1"/>
</dbReference>
<dbReference type="InterPro" id="IPR001031">
    <property type="entry name" value="Thioesterase"/>
</dbReference>
<dbReference type="PROSITE" id="PS00012">
    <property type="entry name" value="PHOSPHOPANTETHEINE"/>
    <property type="match status" value="1"/>
</dbReference>
<dbReference type="GO" id="GO:0004312">
    <property type="term" value="F:fatty acid synthase activity"/>
    <property type="evidence" value="ECO:0007669"/>
    <property type="project" value="TreeGrafter"/>
</dbReference>
<dbReference type="OrthoDB" id="329835at2759"/>
<dbReference type="SUPFAM" id="SSF53474">
    <property type="entry name" value="alpha/beta-Hydrolases"/>
    <property type="match status" value="1"/>
</dbReference>
<dbReference type="Gene3D" id="3.30.70.3290">
    <property type="match status" value="1"/>
</dbReference>
<evidence type="ECO:0000313" key="4">
    <source>
        <dbReference type="EMBL" id="ORY03809.1"/>
    </source>
</evidence>
<dbReference type="PANTHER" id="PTHR43775:SF37">
    <property type="entry name" value="SI:DKEY-61P9.11"/>
    <property type="match status" value="1"/>
</dbReference>
<dbReference type="GO" id="GO:0006633">
    <property type="term" value="P:fatty acid biosynthetic process"/>
    <property type="evidence" value="ECO:0007669"/>
    <property type="project" value="TreeGrafter"/>
</dbReference>
<dbReference type="EMBL" id="MCFE01000042">
    <property type="protein sequence ID" value="ORY03809.1"/>
    <property type="molecule type" value="Genomic_DNA"/>
</dbReference>
<dbReference type="Pfam" id="PF00550">
    <property type="entry name" value="PP-binding"/>
    <property type="match status" value="1"/>
</dbReference>
<dbReference type="Pfam" id="PF00975">
    <property type="entry name" value="Thioesterase"/>
    <property type="match status" value="1"/>
</dbReference>
<dbReference type="Proteomes" id="UP000193498">
    <property type="component" value="Unassembled WGS sequence"/>
</dbReference>
<accession>A0A1Y1Z0S1</accession>
<dbReference type="SUPFAM" id="SSF47336">
    <property type="entry name" value="ACP-like"/>
    <property type="match status" value="1"/>
</dbReference>
<dbReference type="InterPro" id="IPR009081">
    <property type="entry name" value="PP-bd_ACP"/>
</dbReference>
<dbReference type="InterPro" id="IPR036736">
    <property type="entry name" value="ACP-like_sf"/>
</dbReference>
<dbReference type="InterPro" id="IPR029058">
    <property type="entry name" value="AB_hydrolase_fold"/>
</dbReference>
<reference evidence="4 5" key="1">
    <citation type="submission" date="2016-07" db="EMBL/GenBank/DDBJ databases">
        <title>Pervasive Adenine N6-methylation of Active Genes in Fungi.</title>
        <authorList>
            <consortium name="DOE Joint Genome Institute"/>
            <person name="Mondo S.J."/>
            <person name="Dannebaum R.O."/>
            <person name="Kuo R.C."/>
            <person name="Labutti K."/>
            <person name="Haridas S."/>
            <person name="Kuo A."/>
            <person name="Salamov A."/>
            <person name="Ahrendt S.R."/>
            <person name="Lipzen A."/>
            <person name="Sullivan W."/>
            <person name="Andreopoulos W.B."/>
            <person name="Clum A."/>
            <person name="Lindquist E."/>
            <person name="Daum C."/>
            <person name="Ramamoorthy G.K."/>
            <person name="Gryganskyi A."/>
            <person name="Culley D."/>
            <person name="Magnuson J.K."/>
            <person name="James T.Y."/>
            <person name="O'Malley M.A."/>
            <person name="Stajich J.E."/>
            <person name="Spatafora J.W."/>
            <person name="Visel A."/>
            <person name="Grigoriev I.V."/>
        </authorList>
    </citation>
    <scope>NUCLEOTIDE SEQUENCE [LARGE SCALE GENOMIC DNA]</scope>
    <source>
        <strain evidence="4 5">CBS 931.73</strain>
    </source>
</reference>
<dbReference type="Gene3D" id="1.10.1200.10">
    <property type="entry name" value="ACP-like"/>
    <property type="match status" value="1"/>
</dbReference>
<dbReference type="STRING" id="1314790.A0A1Y1Z0S1"/>
<evidence type="ECO:0000256" key="1">
    <source>
        <dbReference type="ARBA" id="ARBA00022450"/>
    </source>
</evidence>
<comment type="caution">
    <text evidence="4">The sequence shown here is derived from an EMBL/GenBank/DDBJ whole genome shotgun (WGS) entry which is preliminary data.</text>
</comment>
<sequence>MPAPSTAPVAAKKAEDSETFAVVKALAQLWSEGLQVRWDVYYSLKESPSQKVPLPSYAFDRKRHMLKKARASFTSVATVDIKANQERPSIPIPEDSILEQITPTEEMIQKVWQSFLYLDSPPSVESDYFELGGDSMMAVQLVGKISELFPGVDLGIHALLRNPTIKGLAKVIDSMTISNASNGDDTAAESNVNDSTSTLRTINLSSSNDEILVQLKNGLGNPVFLVHPVGGDIFGFRSLINQLASNITVYAFRAPFFTESRKSPYADVKEMAAAYVQLLLSKLDANSRQNIHLGGHSMGGVVVYEMVQQLNSLGCNVSRIILLDPPLNPVSSSVLARSYFMPVLEDPVDIAEYIFGHRVNLPPDDRAELAHLPLTVAISKVCSLLSRDIETLGLKKLSGLEKNRENIVLYIKNSEADGYFPTYAHVAYQDAMLSGGFDFRLVQVPGSHQTMLLDPNVQYIAAAIVQFL</sequence>
<keyword evidence="2" id="KW-0597">Phosphoprotein</keyword>
<evidence type="ECO:0000313" key="5">
    <source>
        <dbReference type="Proteomes" id="UP000193498"/>
    </source>
</evidence>
<dbReference type="InterPro" id="IPR006162">
    <property type="entry name" value="Ppantetheine_attach_site"/>
</dbReference>